<sequence length="107" mass="12694">MTIEEKLLDVLADATYACSYWAGRLDYEKEKLTKGKYEYFEERLVDCLMNGGKVTYYDIEDNEPYVLTLDKFKEGIAKLEKEHDWEYWEDYSDEVLQVCLFGKVVFG</sequence>
<gene>
    <name evidence="1" type="ORF">SAMN02745671_01131</name>
</gene>
<accession>A0A1M6CIN6</accession>
<reference evidence="1 2" key="1">
    <citation type="submission" date="2016-11" db="EMBL/GenBank/DDBJ databases">
        <authorList>
            <person name="Jaros S."/>
            <person name="Januszkiewicz K."/>
            <person name="Wedrychowicz H."/>
        </authorList>
    </citation>
    <scope>NUCLEOTIDE SEQUENCE [LARGE SCALE GENOMIC DNA]</scope>
    <source>
        <strain evidence="1 2">DSM 3074</strain>
    </source>
</reference>
<protein>
    <submittedName>
        <fullName evidence="1">Uncharacterized protein</fullName>
    </submittedName>
</protein>
<name>A0A1M6CIN6_9FIRM</name>
<dbReference type="RefSeq" id="WP_080325610.1">
    <property type="nucleotide sequence ID" value="NZ_FQYW01000008.1"/>
</dbReference>
<organism evidence="1 2">
    <name type="scientific">Anaerovibrio lipolyticus DSM 3074</name>
    <dbReference type="NCBI Taxonomy" id="1120997"/>
    <lineage>
        <taxon>Bacteria</taxon>
        <taxon>Bacillati</taxon>
        <taxon>Bacillota</taxon>
        <taxon>Negativicutes</taxon>
        <taxon>Selenomonadales</taxon>
        <taxon>Selenomonadaceae</taxon>
        <taxon>Anaerovibrio</taxon>
    </lineage>
</organism>
<dbReference type="Proteomes" id="UP000191240">
    <property type="component" value="Unassembled WGS sequence"/>
</dbReference>
<proteinExistence type="predicted"/>
<evidence type="ECO:0000313" key="1">
    <source>
        <dbReference type="EMBL" id="SHI60892.1"/>
    </source>
</evidence>
<dbReference type="EMBL" id="FQYW01000008">
    <property type="protein sequence ID" value="SHI60892.1"/>
    <property type="molecule type" value="Genomic_DNA"/>
</dbReference>
<dbReference type="AlphaFoldDB" id="A0A1M6CIN6"/>
<dbReference type="OrthoDB" id="5637at2"/>
<evidence type="ECO:0000313" key="2">
    <source>
        <dbReference type="Proteomes" id="UP000191240"/>
    </source>
</evidence>